<organism evidence="2 7">
    <name type="scientific">Vibrio ishigakensis</name>
    <dbReference type="NCBI Taxonomy" id="1481914"/>
    <lineage>
        <taxon>Bacteria</taxon>
        <taxon>Pseudomonadati</taxon>
        <taxon>Pseudomonadota</taxon>
        <taxon>Gammaproteobacteria</taxon>
        <taxon>Vibrionales</taxon>
        <taxon>Vibrionaceae</taxon>
        <taxon>Vibrio</taxon>
    </lineage>
</organism>
<feature type="chain" id="PRO_5010023411" description="Iron-regulated protein A" evidence="1">
    <location>
        <begin position="23"/>
        <end position="173"/>
    </location>
</feature>
<reference evidence="5 6" key="4">
    <citation type="submission" date="2015-01" db="EMBL/GenBank/DDBJ databases">
        <authorList>
            <consortium name="NBRP consortium"/>
            <person name="Sawabe T."/>
            <person name="Meirelles P."/>
            <person name="Feng G."/>
            <person name="Sayaka M."/>
            <person name="Hattori M."/>
            <person name="Ohkuma M."/>
        </authorList>
    </citation>
    <scope>NUCLEOTIDE SEQUENCE [LARGE SCALE GENOMIC DNA]</scope>
    <source>
        <strain evidence="7">JCM 19231</strain>
        <strain evidence="5">JCM 19241</strain>
        <strain evidence="2">JCM19231</strain>
        <strain evidence="3 6">JCM19232</strain>
        <strain evidence="4">JCM19241</strain>
    </source>
</reference>
<dbReference type="Proteomes" id="UP000031670">
    <property type="component" value="Unassembled WGS sequence"/>
</dbReference>
<dbReference type="EMBL" id="BBRZ01000121">
    <property type="protein sequence ID" value="GAM59057.1"/>
    <property type="molecule type" value="Genomic_DNA"/>
</dbReference>
<accession>A0A0B8P390</accession>
<accession>A0A0B8PK21</accession>
<reference evidence="4 5" key="3">
    <citation type="submission" date="2015-01" db="EMBL/GenBank/DDBJ databases">
        <title>Vibrio sp. C94 JCM 19241 whole genome shotgun sequence.</title>
        <authorList>
            <person name="Sawabe T."/>
            <person name="Meirelles P."/>
            <person name="Feng G."/>
            <person name="Sayaka M."/>
            <person name="Hattori M."/>
            <person name="Ohkuma M."/>
        </authorList>
    </citation>
    <scope>NUCLEOTIDE SEQUENCE [LARGE SCALE GENOMIC DNA]</scope>
    <source>
        <strain evidence="5">JCM 19241</strain>
        <strain evidence="4">JCM19241</strain>
    </source>
</reference>
<feature type="signal peptide" evidence="1">
    <location>
        <begin position="1"/>
        <end position="22"/>
    </location>
</feature>
<dbReference type="EMBL" id="BBSA01000009">
    <property type="protein sequence ID" value="GAM63433.1"/>
    <property type="molecule type" value="Genomic_DNA"/>
</dbReference>
<evidence type="ECO:0000313" key="3">
    <source>
        <dbReference type="EMBL" id="GAM63433.1"/>
    </source>
</evidence>
<dbReference type="EMBL" id="BBSC01000006">
    <property type="protein sequence ID" value="GAM76680.1"/>
    <property type="molecule type" value="Genomic_DNA"/>
</dbReference>
<dbReference type="RefSeq" id="WP_261835440.1">
    <property type="nucleotide sequence ID" value="NZ_AP024881.1"/>
</dbReference>
<evidence type="ECO:0000313" key="6">
    <source>
        <dbReference type="Proteomes" id="UP000031670"/>
    </source>
</evidence>
<evidence type="ECO:0000313" key="7">
    <source>
        <dbReference type="Proteomes" id="UP000031671"/>
    </source>
</evidence>
<evidence type="ECO:0000256" key="1">
    <source>
        <dbReference type="SAM" id="SignalP"/>
    </source>
</evidence>
<dbReference type="Proteomes" id="UP000031666">
    <property type="component" value="Unassembled WGS sequence"/>
</dbReference>
<name>A0A0B8P390_9VIBR</name>
<reference evidence="3 6" key="2">
    <citation type="submission" date="2015-01" db="EMBL/GenBank/DDBJ databases">
        <title>Vibrio sp. C5 JCM 19232 whole genome shotgun sequence.</title>
        <authorList>
            <person name="Sawabe T."/>
            <person name="Meirelles P."/>
            <person name="Feng G."/>
            <person name="Sayaka M."/>
            <person name="Hattori M."/>
            <person name="Ohkuma M."/>
        </authorList>
    </citation>
    <scope>NUCLEOTIDE SEQUENCE [LARGE SCALE GENOMIC DNA]</scope>
    <source>
        <strain evidence="3 6">JCM19232</strain>
    </source>
</reference>
<reference evidence="2 7" key="1">
    <citation type="submission" date="2015-01" db="EMBL/GenBank/DDBJ databases">
        <title>Vibrio sp. C1 JCM 19231 whole genome shotgun sequence.</title>
        <authorList>
            <person name="Sawabe T."/>
            <person name="Meirelles P."/>
            <person name="Feng G."/>
            <person name="Sayaka M."/>
            <person name="Hattori M."/>
            <person name="Ohkuma M."/>
        </authorList>
    </citation>
    <scope>NUCLEOTIDE SEQUENCE [LARGE SCALE GENOMIC DNA]</scope>
    <source>
        <strain evidence="7">JCM 19231</strain>
        <strain evidence="2">JCM19231</strain>
    </source>
</reference>
<protein>
    <recommendedName>
        <fullName evidence="8">Iron-regulated protein A</fullName>
    </recommendedName>
</protein>
<comment type="caution">
    <text evidence="2">The sequence shown here is derived from an EMBL/GenBank/DDBJ whole genome shotgun (WGS) entry which is preliminary data.</text>
</comment>
<evidence type="ECO:0000313" key="5">
    <source>
        <dbReference type="Proteomes" id="UP000031666"/>
    </source>
</evidence>
<gene>
    <name evidence="2" type="ORF">JCM19231_890</name>
    <name evidence="3" type="ORF">JCM19232_2413</name>
    <name evidence="4" type="ORF">JCM19241_4217</name>
</gene>
<proteinExistence type="predicted"/>
<dbReference type="AlphaFoldDB" id="A0A0B8P390"/>
<evidence type="ECO:0000313" key="2">
    <source>
        <dbReference type="EMBL" id="GAM59057.1"/>
    </source>
</evidence>
<dbReference type="Proteomes" id="UP000031671">
    <property type="component" value="Unassembled WGS sequence"/>
</dbReference>
<keyword evidence="7" id="KW-1185">Reference proteome</keyword>
<keyword evidence="1" id="KW-0732">Signal</keyword>
<sequence>MKKALFLACAAVSTLSPTFAFAANTECQINKYNTYIDASIQWYQDLAELTSTANPDLREVSDWFLDGREKHFELNRLAVSTLLTEQPVKVSTELDVESWLQLSQQDIKALSERDDKLGEVAKASFEYRQAKPHPQNYEFRSALAELLSHPNKIQPVLDAYNTSVQQANETNCK</sequence>
<accession>A0A0B8QAD5</accession>
<evidence type="ECO:0008006" key="8">
    <source>
        <dbReference type="Google" id="ProtNLM"/>
    </source>
</evidence>
<evidence type="ECO:0000313" key="4">
    <source>
        <dbReference type="EMBL" id="GAM76680.1"/>
    </source>
</evidence>
<dbReference type="STRING" id="1481914.JCM19241_4217"/>